<keyword evidence="5" id="KW-0067">ATP-binding</keyword>
<dbReference type="FunFam" id="3.40.50.300:FF:000006">
    <property type="entry name" value="DNA-binding transcriptional regulator NtrC"/>
    <property type="match status" value="1"/>
</dbReference>
<protein>
    <recommendedName>
        <fullName evidence="3 12">Nif-specific regulatory protein</fullName>
    </recommendedName>
</protein>
<keyword evidence="6 12" id="KW-0902">Two-component regulatory system</keyword>
<dbReference type="Proteomes" id="UP000245461">
    <property type="component" value="Unassembled WGS sequence"/>
</dbReference>
<evidence type="ECO:0000256" key="2">
    <source>
        <dbReference type="ARBA" id="ARBA00011135"/>
    </source>
</evidence>
<dbReference type="PROSITE" id="PS00688">
    <property type="entry name" value="SIGMA54_INTERACT_3"/>
    <property type="match status" value="1"/>
</dbReference>
<dbReference type="InterPro" id="IPR029016">
    <property type="entry name" value="GAF-like_dom_sf"/>
</dbReference>
<keyword evidence="11 12" id="KW-0535">Nitrogen fixation</keyword>
<evidence type="ECO:0000256" key="3">
    <source>
        <dbReference type="ARBA" id="ARBA00015308"/>
    </source>
</evidence>
<dbReference type="PROSITE" id="PS00675">
    <property type="entry name" value="SIGMA54_INTERACT_1"/>
    <property type="match status" value="1"/>
</dbReference>
<dbReference type="InterPro" id="IPR058031">
    <property type="entry name" value="AAA_lid_NorR"/>
</dbReference>
<dbReference type="Gene3D" id="1.10.8.60">
    <property type="match status" value="1"/>
</dbReference>
<evidence type="ECO:0000256" key="13">
    <source>
        <dbReference type="SAM" id="MobiDB-lite"/>
    </source>
</evidence>
<dbReference type="Pfam" id="PF01590">
    <property type="entry name" value="GAF"/>
    <property type="match status" value="1"/>
</dbReference>
<keyword evidence="4" id="KW-0547">Nucleotide-binding</keyword>
<dbReference type="Pfam" id="PF25601">
    <property type="entry name" value="AAA_lid_14"/>
    <property type="match status" value="1"/>
</dbReference>
<evidence type="ECO:0000256" key="10">
    <source>
        <dbReference type="ARBA" id="ARBA00023163"/>
    </source>
</evidence>
<dbReference type="Gene3D" id="3.40.50.300">
    <property type="entry name" value="P-loop containing nucleotide triphosphate hydrolases"/>
    <property type="match status" value="1"/>
</dbReference>
<evidence type="ECO:0000256" key="7">
    <source>
        <dbReference type="ARBA" id="ARBA00023015"/>
    </source>
</evidence>
<dbReference type="GO" id="GO:0043565">
    <property type="term" value="F:sequence-specific DNA binding"/>
    <property type="evidence" value="ECO:0007669"/>
    <property type="project" value="InterPro"/>
</dbReference>
<comment type="function">
    <text evidence="1 12">Required for activation of most nif operons, which are directly involved in nitrogen fixation.</text>
</comment>
<dbReference type="GO" id="GO:0003700">
    <property type="term" value="F:DNA-binding transcription factor activity"/>
    <property type="evidence" value="ECO:0007669"/>
    <property type="project" value="UniProtKB-UniRule"/>
</dbReference>
<dbReference type="PANTHER" id="PTHR32071">
    <property type="entry name" value="TRANSCRIPTIONAL REGULATORY PROTEIN"/>
    <property type="match status" value="1"/>
</dbReference>
<gene>
    <name evidence="15" type="primary">nifA</name>
    <name evidence="15" type="ORF">DKG74_05310</name>
</gene>
<reference evidence="15 16" key="1">
    <citation type="submission" date="2018-05" db="EMBL/GenBank/DDBJ databases">
        <title>Zavarzinia sp. HR-AS.</title>
        <authorList>
            <person name="Lee Y."/>
            <person name="Jeon C.O."/>
        </authorList>
    </citation>
    <scope>NUCLEOTIDE SEQUENCE [LARGE SCALE GENOMIC DNA]</scope>
    <source>
        <strain evidence="15 16">HR-AS</strain>
    </source>
</reference>
<evidence type="ECO:0000256" key="6">
    <source>
        <dbReference type="ARBA" id="ARBA00023012"/>
    </source>
</evidence>
<evidence type="ECO:0000256" key="11">
    <source>
        <dbReference type="ARBA" id="ARBA00023231"/>
    </source>
</evidence>
<name>A0A317EGG1_9PROT</name>
<dbReference type="GO" id="GO:0005524">
    <property type="term" value="F:ATP binding"/>
    <property type="evidence" value="ECO:0007669"/>
    <property type="project" value="UniProtKB-KW"/>
</dbReference>
<keyword evidence="8 12" id="KW-0238">DNA-binding</keyword>
<evidence type="ECO:0000256" key="8">
    <source>
        <dbReference type="ARBA" id="ARBA00023125"/>
    </source>
</evidence>
<comment type="caution">
    <text evidence="15">The sequence shown here is derived from an EMBL/GenBank/DDBJ whole genome shotgun (WGS) entry which is preliminary data.</text>
</comment>
<evidence type="ECO:0000313" key="15">
    <source>
        <dbReference type="EMBL" id="PWR25180.1"/>
    </source>
</evidence>
<dbReference type="CDD" id="cd00009">
    <property type="entry name" value="AAA"/>
    <property type="match status" value="1"/>
</dbReference>
<proteinExistence type="predicted"/>
<evidence type="ECO:0000313" key="16">
    <source>
        <dbReference type="Proteomes" id="UP000245461"/>
    </source>
</evidence>
<organism evidence="15 16">
    <name type="scientific">Zavarzinia aquatilis</name>
    <dbReference type="NCBI Taxonomy" id="2211142"/>
    <lineage>
        <taxon>Bacteria</taxon>
        <taxon>Pseudomonadati</taxon>
        <taxon>Pseudomonadota</taxon>
        <taxon>Alphaproteobacteria</taxon>
        <taxon>Rhodospirillales</taxon>
        <taxon>Zavarziniaceae</taxon>
        <taxon>Zavarzinia</taxon>
    </lineage>
</organism>
<keyword evidence="16" id="KW-1185">Reference proteome</keyword>
<feature type="domain" description="Sigma-54 factor interaction" evidence="14">
    <location>
        <begin position="218"/>
        <end position="446"/>
    </location>
</feature>
<dbReference type="InterPro" id="IPR003018">
    <property type="entry name" value="GAF"/>
</dbReference>
<dbReference type="InterPro" id="IPR025943">
    <property type="entry name" value="Sigma_54_int_dom_ATP-bd_2"/>
</dbReference>
<dbReference type="EMBL" id="QGLE01000002">
    <property type="protein sequence ID" value="PWR25180.1"/>
    <property type="molecule type" value="Genomic_DNA"/>
</dbReference>
<dbReference type="GO" id="GO:0009399">
    <property type="term" value="P:nitrogen fixation"/>
    <property type="evidence" value="ECO:0007669"/>
    <property type="project" value="UniProtKB-UniRule"/>
</dbReference>
<dbReference type="InterPro" id="IPR025944">
    <property type="entry name" value="Sigma_54_int_dom_CS"/>
</dbReference>
<dbReference type="InterPro" id="IPR027417">
    <property type="entry name" value="P-loop_NTPase"/>
</dbReference>
<evidence type="ECO:0000256" key="5">
    <source>
        <dbReference type="ARBA" id="ARBA00022840"/>
    </source>
</evidence>
<dbReference type="Gene3D" id="3.30.450.40">
    <property type="match status" value="1"/>
</dbReference>
<sequence length="575" mass="62889">MARGPATGASAERAEMALYGIYEISKLLAMPARLEVNLAGVLSLLSSFLDMRNGLIALLDDTGAPEVVVGSGWSEATAKRYFERLPERAIGRIVVTQTPLVVENVAYDPLFSEVDFSTWGPRGVSYSFIGVPIKVEDKVVGTLTIDRNWSGLPHFRFDQDVRFLTMVANLVGQSVRLQRLIAQDRQRLIAEQHRLAKAVEDTVRPLRPIAAPTESHGIVGDSPAIKSVLDKVRIVARSHTTVLLRGESGTGKELFAQALHEMSPRKNAPFVKLNCAALPESVLESELFGHEKGAFTGAHALRKGRFELADGGTLFLDEIGEISAMFQAKLLRIIQEGEFERVGGSKTMKTDVRLIAATNRNLEEAVAKGEFRADLYYRISVVPLFLPPLRDRPSDIPKLAREFLRRYNDENATRLALTDEALQVLTGCYFPGNVRELENCVRRTATLAHGPNLTGRDFACRNDGCLSAMLWKSTAREVVPPAGFQPLPIAPQAAPRPAQAPAPTAAAPEAEWPTGCPAPGNCPASAADGKSEKERLVEAMETAGWVQAKAARLMGLTPRQMGYALRKHDIPIKKF</sequence>
<dbReference type="AlphaFoldDB" id="A0A317EGG1"/>
<dbReference type="Pfam" id="PF02954">
    <property type="entry name" value="HTH_8"/>
    <property type="match status" value="1"/>
</dbReference>
<comment type="subunit">
    <text evidence="2 12">Interacts with sigma-54.</text>
</comment>
<dbReference type="InterPro" id="IPR002078">
    <property type="entry name" value="Sigma_54_int"/>
</dbReference>
<dbReference type="InterPro" id="IPR010113">
    <property type="entry name" value="Nif-specific_regulatory_prot"/>
</dbReference>
<dbReference type="PRINTS" id="PR01590">
    <property type="entry name" value="HTHFIS"/>
</dbReference>
<keyword evidence="10 12" id="KW-0804">Transcription</keyword>
<dbReference type="SMART" id="SM00065">
    <property type="entry name" value="GAF"/>
    <property type="match status" value="1"/>
</dbReference>
<dbReference type="PROSITE" id="PS00676">
    <property type="entry name" value="SIGMA54_INTERACT_2"/>
    <property type="match status" value="1"/>
</dbReference>
<dbReference type="NCBIfam" id="TIGR01817">
    <property type="entry name" value="nifA"/>
    <property type="match status" value="1"/>
</dbReference>
<dbReference type="SMART" id="SM00382">
    <property type="entry name" value="AAA"/>
    <property type="match status" value="1"/>
</dbReference>
<evidence type="ECO:0000256" key="4">
    <source>
        <dbReference type="ARBA" id="ARBA00022741"/>
    </source>
</evidence>
<evidence type="ECO:0000259" key="14">
    <source>
        <dbReference type="PROSITE" id="PS50045"/>
    </source>
</evidence>
<accession>A0A317EGG1</accession>
<dbReference type="PANTHER" id="PTHR32071:SF117">
    <property type="entry name" value="PTS-DEPENDENT DIHYDROXYACETONE KINASE OPERON REGULATORY PROTEIN-RELATED"/>
    <property type="match status" value="1"/>
</dbReference>
<dbReference type="InterPro" id="IPR003593">
    <property type="entry name" value="AAA+_ATPase"/>
</dbReference>
<evidence type="ECO:0000256" key="9">
    <source>
        <dbReference type="ARBA" id="ARBA00023159"/>
    </source>
</evidence>
<dbReference type="SUPFAM" id="SSF52540">
    <property type="entry name" value="P-loop containing nucleoside triphosphate hydrolases"/>
    <property type="match status" value="1"/>
</dbReference>
<dbReference type="InterPro" id="IPR025662">
    <property type="entry name" value="Sigma_54_int_dom_ATP-bd_1"/>
</dbReference>
<dbReference type="GO" id="GO:0000160">
    <property type="term" value="P:phosphorelay signal transduction system"/>
    <property type="evidence" value="ECO:0007669"/>
    <property type="project" value="UniProtKB-UniRule"/>
</dbReference>
<dbReference type="SUPFAM" id="SSF55781">
    <property type="entry name" value="GAF domain-like"/>
    <property type="match status" value="1"/>
</dbReference>
<feature type="region of interest" description="Disordered" evidence="13">
    <location>
        <begin position="491"/>
        <end position="530"/>
    </location>
</feature>
<dbReference type="OrthoDB" id="9770562at2"/>
<dbReference type="Gene3D" id="1.10.10.60">
    <property type="entry name" value="Homeodomain-like"/>
    <property type="match status" value="1"/>
</dbReference>
<keyword evidence="7 12" id="KW-0805">Transcription regulation</keyword>
<evidence type="ECO:0000256" key="12">
    <source>
        <dbReference type="RuleBase" id="RU368029"/>
    </source>
</evidence>
<dbReference type="Pfam" id="PF00158">
    <property type="entry name" value="Sigma54_activat"/>
    <property type="match status" value="1"/>
</dbReference>
<keyword evidence="9 12" id="KW-0010">Activator</keyword>
<dbReference type="InterPro" id="IPR002197">
    <property type="entry name" value="HTH_Fis"/>
</dbReference>
<evidence type="ECO:0000256" key="1">
    <source>
        <dbReference type="ARBA" id="ARBA00002167"/>
    </source>
</evidence>
<dbReference type="PROSITE" id="PS50045">
    <property type="entry name" value="SIGMA54_INTERACT_4"/>
    <property type="match status" value="1"/>
</dbReference>
<feature type="compositionally biased region" description="Low complexity" evidence="13">
    <location>
        <begin position="491"/>
        <end position="510"/>
    </location>
</feature>